<organism evidence="1 2">
    <name type="scientific">Komarekiella delphini-convector SJRDD-AB1</name>
    <dbReference type="NCBI Taxonomy" id="2593771"/>
    <lineage>
        <taxon>Bacteria</taxon>
        <taxon>Bacillati</taxon>
        <taxon>Cyanobacteriota</taxon>
        <taxon>Cyanophyceae</taxon>
        <taxon>Nostocales</taxon>
        <taxon>Nostocaceae</taxon>
        <taxon>Komarekiella</taxon>
        <taxon>Komarekiella delphini-convector</taxon>
    </lineage>
</organism>
<sequence length="273" mass="29852">MSRHLSVPAEGSTNLIPLSKISSTCLSNIRLVATDMDGTLTKRGKFTATLLQALEDLAASGIPVLIVTGRSAGWVSGLSSLMPIAGAMAENGGLFFPSGNQKPVTLTPIADLAEHRQHLAIAFKQLQTKFPQIQESADNRFRITDWTFDVAALSLSELQTLDNLCQQMGWGFTYSNVQCHIKPQGQDKAVGLLQVLRGYVQYSPEQVVTVGDSPNDESLFDPRYFPVSVGVANVLEYVNQLQYQPAYVTTYAEVEGFCELCSYLLKSLEIPRS</sequence>
<keyword evidence="2" id="KW-1185">Reference proteome</keyword>
<accession>A0AA40SSK3</accession>
<comment type="caution">
    <text evidence="1">The sequence shown here is derived from an EMBL/GenBank/DDBJ whole genome shotgun (WGS) entry which is preliminary data.</text>
</comment>
<dbReference type="PANTHER" id="PTHR10000:SF8">
    <property type="entry name" value="HAD SUPERFAMILY HYDROLASE-LIKE, TYPE 3"/>
    <property type="match status" value="1"/>
</dbReference>
<dbReference type="InterPro" id="IPR036412">
    <property type="entry name" value="HAD-like_sf"/>
</dbReference>
<dbReference type="Gene3D" id="3.90.1070.10">
    <property type="match status" value="1"/>
</dbReference>
<dbReference type="GO" id="GO:0005829">
    <property type="term" value="C:cytosol"/>
    <property type="evidence" value="ECO:0007669"/>
    <property type="project" value="TreeGrafter"/>
</dbReference>
<dbReference type="NCBIfam" id="TIGR01484">
    <property type="entry name" value="HAD-SF-IIB"/>
    <property type="match status" value="1"/>
</dbReference>
<dbReference type="InterPro" id="IPR023214">
    <property type="entry name" value="HAD_sf"/>
</dbReference>
<protein>
    <submittedName>
        <fullName evidence="1">HAD family phosphatase</fullName>
    </submittedName>
</protein>
<reference evidence="1" key="1">
    <citation type="submission" date="2019-07" db="EMBL/GenBank/DDBJ databases">
        <title>Toxilogical consequences of a new and cryptic species of cyanobacteria (Komarekiella delphini-convector) recovered from the epidermis of a bottlenose dolphin and 1500 ft. in the air.</title>
        <authorList>
            <person name="Brown A.O."/>
            <person name="Dvorak P."/>
            <person name="Villanueva C.D."/>
            <person name="Foss A.J."/>
            <person name="Garvey A.D."/>
            <person name="Gibson Q.A."/>
            <person name="Johansen J.R."/>
            <person name="Casamatta D.A."/>
        </authorList>
    </citation>
    <scope>NUCLEOTIDE SEQUENCE</scope>
    <source>
        <strain evidence="1">SJRDD-AB1</strain>
    </source>
</reference>
<dbReference type="RefSeq" id="WP_191755732.1">
    <property type="nucleotide sequence ID" value="NZ_VJXY01000001.1"/>
</dbReference>
<evidence type="ECO:0000313" key="2">
    <source>
        <dbReference type="Proteomes" id="UP001165986"/>
    </source>
</evidence>
<name>A0AA40SSK3_9NOST</name>
<dbReference type="Pfam" id="PF08282">
    <property type="entry name" value="Hydrolase_3"/>
    <property type="match status" value="2"/>
</dbReference>
<dbReference type="Proteomes" id="UP001165986">
    <property type="component" value="Unassembled WGS sequence"/>
</dbReference>
<dbReference type="AlphaFoldDB" id="A0AA40SSK3"/>
<dbReference type="Gene3D" id="3.40.50.1000">
    <property type="entry name" value="HAD superfamily/HAD-like"/>
    <property type="match status" value="1"/>
</dbReference>
<dbReference type="EMBL" id="VJXY01000001">
    <property type="protein sequence ID" value="MBD6614480.1"/>
    <property type="molecule type" value="Genomic_DNA"/>
</dbReference>
<gene>
    <name evidence="1" type="ORF">FNW02_00980</name>
</gene>
<proteinExistence type="predicted"/>
<dbReference type="GO" id="GO:0000287">
    <property type="term" value="F:magnesium ion binding"/>
    <property type="evidence" value="ECO:0007669"/>
    <property type="project" value="TreeGrafter"/>
</dbReference>
<dbReference type="SUPFAM" id="SSF56784">
    <property type="entry name" value="HAD-like"/>
    <property type="match status" value="1"/>
</dbReference>
<evidence type="ECO:0000313" key="1">
    <source>
        <dbReference type="EMBL" id="MBD6614480.1"/>
    </source>
</evidence>
<dbReference type="PANTHER" id="PTHR10000">
    <property type="entry name" value="PHOSPHOSERINE PHOSPHATASE"/>
    <property type="match status" value="1"/>
</dbReference>
<dbReference type="InterPro" id="IPR006379">
    <property type="entry name" value="HAD-SF_hydro_IIB"/>
</dbReference>
<dbReference type="GO" id="GO:0016791">
    <property type="term" value="F:phosphatase activity"/>
    <property type="evidence" value="ECO:0007669"/>
    <property type="project" value="TreeGrafter"/>
</dbReference>